<dbReference type="Gene3D" id="3.10.450.360">
    <property type="match status" value="1"/>
</dbReference>
<sequence>MKRPILILLLLSAGYMACAATPGPDIENKKAGETFRMLFKKVDHLSWYATEEYTVADFNLREMKVKAFFDRSGALTQTLRYYKGDLLPLQIAYKLKKRYTGFEIFGVTELSTPERISYTIILTGEKDGFRLVTDENGRVQSSKKFRRGDLDS</sequence>
<dbReference type="SUPFAM" id="SSF160574">
    <property type="entry name" value="BT0923-like"/>
    <property type="match status" value="1"/>
</dbReference>
<keyword evidence="3" id="KW-1185">Reference proteome</keyword>
<dbReference type="STRING" id="1285928.SAMN04487894_11443"/>
<reference evidence="3" key="1">
    <citation type="submission" date="2016-10" db="EMBL/GenBank/DDBJ databases">
        <authorList>
            <person name="Varghese N."/>
            <person name="Submissions S."/>
        </authorList>
    </citation>
    <scope>NUCLEOTIDE SEQUENCE [LARGE SCALE GENOMIC DNA]</scope>
    <source>
        <strain evidence="3">DSM 25811 / CCM 8410 / LMG 26954 / E90</strain>
    </source>
</reference>
<protein>
    <recommendedName>
        <fullName evidence="4">Beta-lactamase-inhibitor-like, PepSY-like</fullName>
    </recommendedName>
</protein>
<evidence type="ECO:0000313" key="2">
    <source>
        <dbReference type="EMBL" id="SDD82413.1"/>
    </source>
</evidence>
<feature type="signal peptide" evidence="1">
    <location>
        <begin position="1"/>
        <end position="19"/>
    </location>
</feature>
<proteinExistence type="predicted"/>
<name>A0A1G6XXL0_NIADE</name>
<evidence type="ECO:0008006" key="4">
    <source>
        <dbReference type="Google" id="ProtNLM"/>
    </source>
</evidence>
<gene>
    <name evidence="2" type="ORF">SAMN04487894_11443</name>
</gene>
<dbReference type="AlphaFoldDB" id="A0A1G6XXL0"/>
<accession>A0A1G6XXL0</accession>
<organism evidence="2 3">
    <name type="scientific">Niabella drilacis (strain DSM 25811 / CCM 8410 / CCUG 62505 / LMG 26954 / E90)</name>
    <dbReference type="NCBI Taxonomy" id="1285928"/>
    <lineage>
        <taxon>Bacteria</taxon>
        <taxon>Pseudomonadati</taxon>
        <taxon>Bacteroidota</taxon>
        <taxon>Chitinophagia</taxon>
        <taxon>Chitinophagales</taxon>
        <taxon>Chitinophagaceae</taxon>
        <taxon>Niabella</taxon>
    </lineage>
</organism>
<dbReference type="Proteomes" id="UP000198757">
    <property type="component" value="Unassembled WGS sequence"/>
</dbReference>
<keyword evidence="1" id="KW-0732">Signal</keyword>
<dbReference type="OrthoDB" id="670761at2"/>
<evidence type="ECO:0000313" key="3">
    <source>
        <dbReference type="Proteomes" id="UP000198757"/>
    </source>
</evidence>
<dbReference type="EMBL" id="FMZO01000014">
    <property type="protein sequence ID" value="SDD82413.1"/>
    <property type="molecule type" value="Genomic_DNA"/>
</dbReference>
<feature type="chain" id="PRO_5011437776" description="Beta-lactamase-inhibitor-like, PepSY-like" evidence="1">
    <location>
        <begin position="20"/>
        <end position="152"/>
    </location>
</feature>
<evidence type="ECO:0000256" key="1">
    <source>
        <dbReference type="SAM" id="SignalP"/>
    </source>
</evidence>
<dbReference type="RefSeq" id="WP_090392023.1">
    <property type="nucleotide sequence ID" value="NZ_FMZO01000014.1"/>
</dbReference>